<keyword evidence="1" id="KW-0472">Membrane</keyword>
<organism evidence="4">
    <name type="scientific">Nippostrongylus brasiliensis</name>
    <name type="common">Rat hookworm</name>
    <dbReference type="NCBI Taxonomy" id="27835"/>
    <lineage>
        <taxon>Eukaryota</taxon>
        <taxon>Metazoa</taxon>
        <taxon>Ecdysozoa</taxon>
        <taxon>Nematoda</taxon>
        <taxon>Chromadorea</taxon>
        <taxon>Rhabditida</taxon>
        <taxon>Rhabditina</taxon>
        <taxon>Rhabditomorpha</taxon>
        <taxon>Strongyloidea</taxon>
        <taxon>Heligmosomidae</taxon>
        <taxon>Nippostrongylus</taxon>
    </lineage>
</organism>
<reference evidence="4" key="1">
    <citation type="submission" date="2017-02" db="UniProtKB">
        <authorList>
            <consortium name="WormBaseParasite"/>
        </authorList>
    </citation>
    <scope>IDENTIFICATION</scope>
</reference>
<name>A0A0N4YC50_NIPBR</name>
<keyword evidence="1" id="KW-0812">Transmembrane</keyword>
<proteinExistence type="predicted"/>
<dbReference type="Proteomes" id="UP000271162">
    <property type="component" value="Unassembled WGS sequence"/>
</dbReference>
<reference evidence="2 3" key="2">
    <citation type="submission" date="2018-11" db="EMBL/GenBank/DDBJ databases">
        <authorList>
            <consortium name="Pathogen Informatics"/>
        </authorList>
    </citation>
    <scope>NUCLEOTIDE SEQUENCE [LARGE SCALE GENOMIC DNA]</scope>
</reference>
<keyword evidence="1" id="KW-1133">Transmembrane helix</keyword>
<accession>A0A0N4YC50</accession>
<dbReference type="EMBL" id="UYSL01021243">
    <property type="protein sequence ID" value="VDL77691.1"/>
    <property type="molecule type" value="Genomic_DNA"/>
</dbReference>
<evidence type="ECO:0000313" key="2">
    <source>
        <dbReference type="EMBL" id="VDL77691.1"/>
    </source>
</evidence>
<feature type="transmembrane region" description="Helical" evidence="1">
    <location>
        <begin position="79"/>
        <end position="97"/>
    </location>
</feature>
<dbReference type="WBParaSite" id="NBR_0001410101-mRNA-1">
    <property type="protein sequence ID" value="NBR_0001410101-mRNA-1"/>
    <property type="gene ID" value="NBR_0001410101"/>
</dbReference>
<evidence type="ECO:0000256" key="1">
    <source>
        <dbReference type="SAM" id="Phobius"/>
    </source>
</evidence>
<dbReference type="AlphaFoldDB" id="A0A0N4YC50"/>
<sequence length="111" mass="12656">MAHSNPFDHSARCPQSSLRTAINHVKKIRGETINTDPSFRCASFRVHRRQTYEETLIAVVFSRTEDIRMMCTYVWAKKIVTVAFPSLIAGLGIFTGWSRLPPRSPCTARCR</sequence>
<gene>
    <name evidence="2" type="ORF">NBR_LOCUS14102</name>
</gene>
<evidence type="ECO:0000313" key="4">
    <source>
        <dbReference type="WBParaSite" id="NBR_0001410101-mRNA-1"/>
    </source>
</evidence>
<keyword evidence="3" id="KW-1185">Reference proteome</keyword>
<evidence type="ECO:0000313" key="3">
    <source>
        <dbReference type="Proteomes" id="UP000271162"/>
    </source>
</evidence>
<protein>
    <submittedName>
        <fullName evidence="2 4">Uncharacterized protein</fullName>
    </submittedName>
</protein>